<dbReference type="Proteomes" id="UP000007819">
    <property type="component" value="Chromosome A1"/>
</dbReference>
<gene>
    <name evidence="2" type="primary">100302381</name>
</gene>
<evidence type="ECO:0000313" key="1">
    <source>
        <dbReference type="EMBL" id="BAH72693.1"/>
    </source>
</evidence>
<organism evidence="1">
    <name type="scientific">Acyrthosiphon pisum</name>
    <name type="common">Pea aphid</name>
    <dbReference type="NCBI Taxonomy" id="7029"/>
    <lineage>
        <taxon>Eukaryota</taxon>
        <taxon>Metazoa</taxon>
        <taxon>Ecdysozoa</taxon>
        <taxon>Arthropoda</taxon>
        <taxon>Hexapoda</taxon>
        <taxon>Insecta</taxon>
        <taxon>Pterygota</taxon>
        <taxon>Neoptera</taxon>
        <taxon>Paraneoptera</taxon>
        <taxon>Hemiptera</taxon>
        <taxon>Sternorrhyncha</taxon>
        <taxon>Aphidomorpha</taxon>
        <taxon>Aphidoidea</taxon>
        <taxon>Aphididae</taxon>
        <taxon>Macrosiphini</taxon>
        <taxon>Acyrthosiphon</taxon>
    </lineage>
</organism>
<evidence type="ECO:0000313" key="3">
    <source>
        <dbReference type="Proteomes" id="UP000007819"/>
    </source>
</evidence>
<dbReference type="KEGG" id="api:100302381"/>
<dbReference type="EMBL" id="AK342808">
    <property type="protein sequence ID" value="BAH72693.1"/>
    <property type="molecule type" value="mRNA"/>
</dbReference>
<proteinExistence type="evidence at transcript level"/>
<reference evidence="1" key="1">
    <citation type="submission" date="2009-06" db="EMBL/GenBank/DDBJ databases">
        <title>A full-length cDNA resource of the pea aphid, Acyrthosiphon pisum.</title>
        <authorList>
            <person name="Shigenobu S."/>
            <person name="Nakabachi A."/>
            <person name="Richards S."/>
        </authorList>
    </citation>
    <scope>NUCLEOTIDE SEQUENCE</scope>
    <source>
        <strain evidence="1">LSR1</strain>
        <tissue evidence="1">Whole body</tissue>
    </source>
</reference>
<sequence length="229" mass="26754">MFNVLIILSLISYTFEPSYTLYKFKMVFFKQDLLMLTCITIAVWIMPPSASTNVDVSRHACWEILHFCGFKNFINEKTSAEIEDTNYIAKINDLTNDALADDVVYHDALADDFTDYVVGDVNHINDNDIQAFRGYIKTFVNYTNENLFVDNILENIPASKSLSDINIIRGRTAMNLSRIYQKFYDGHKLNNWFKYHNKNPVTYFCDTYLKEENREFFKDLTEGIKKNTT</sequence>
<dbReference type="AlphaFoldDB" id="C4WXS3"/>
<accession>C4WXS3</accession>
<protein>
    <submittedName>
        <fullName evidence="1 2">Uncharacterized protein</fullName>
    </submittedName>
</protein>
<evidence type="ECO:0000313" key="2">
    <source>
        <dbReference type="EnsemblMetazoa" id="NP_001156441.1"/>
    </source>
</evidence>
<dbReference type="EnsemblMetazoa" id="NM_001162969.1">
    <property type="protein sequence ID" value="NP_001156441.1"/>
    <property type="gene ID" value="LOC100302381"/>
</dbReference>
<dbReference type="PhylomeDB" id="C4WXS3"/>
<reference evidence="2" key="3">
    <citation type="submission" date="2022-06" db="UniProtKB">
        <authorList>
            <consortium name="EnsemblMetazoa"/>
        </authorList>
    </citation>
    <scope>IDENTIFICATION</scope>
</reference>
<keyword evidence="3" id="KW-1185">Reference proteome</keyword>
<reference evidence="3" key="2">
    <citation type="submission" date="2010-06" db="EMBL/GenBank/DDBJ databases">
        <authorList>
            <person name="Jiang H."/>
            <person name="Abraham K."/>
            <person name="Ali S."/>
            <person name="Alsbrooks S.L."/>
            <person name="Anim B.N."/>
            <person name="Anosike U.S."/>
            <person name="Attaway T."/>
            <person name="Bandaranaike D.P."/>
            <person name="Battles P.K."/>
            <person name="Bell S.N."/>
            <person name="Bell A.V."/>
            <person name="Beltran B."/>
            <person name="Bickham C."/>
            <person name="Bustamante Y."/>
            <person name="Caleb T."/>
            <person name="Canada A."/>
            <person name="Cardenas V."/>
            <person name="Carter K."/>
            <person name="Chacko J."/>
            <person name="Chandrabose M.N."/>
            <person name="Chavez D."/>
            <person name="Chavez A."/>
            <person name="Chen L."/>
            <person name="Chu H.-S."/>
            <person name="Claassen K.J."/>
            <person name="Cockrell R."/>
            <person name="Collins M."/>
            <person name="Cooper J.A."/>
            <person name="Cree A."/>
            <person name="Curry S.M."/>
            <person name="Da Y."/>
            <person name="Dao M.D."/>
            <person name="Das B."/>
            <person name="Davila M.-L."/>
            <person name="Davy-Carroll L."/>
            <person name="Denson S."/>
            <person name="Dinh H."/>
            <person name="Ebong V.E."/>
            <person name="Edwards J.R."/>
            <person name="Egan A."/>
            <person name="El-Daye J."/>
            <person name="Escobedo L."/>
            <person name="Fernandez S."/>
            <person name="Fernando P.R."/>
            <person name="Flagg N."/>
            <person name="Forbes L.D."/>
            <person name="Fowler R.G."/>
            <person name="Fu Q."/>
            <person name="Gabisi R.A."/>
            <person name="Ganer J."/>
            <person name="Garbino Pronczuk A."/>
            <person name="Garcia R.M."/>
            <person name="Garner T."/>
            <person name="Garrett T.E."/>
            <person name="Gonzalez D.A."/>
            <person name="Hamid H."/>
            <person name="Hawkins E.S."/>
            <person name="Hirani K."/>
            <person name="Hogues M.E."/>
            <person name="Hollins B."/>
            <person name="Hsiao C.-H."/>
            <person name="Jabil R."/>
            <person name="James M.L."/>
            <person name="Jhangiani S.N."/>
            <person name="Johnson B."/>
            <person name="Johnson Q."/>
            <person name="Joshi V."/>
            <person name="Kalu J.B."/>
            <person name="Kam C."/>
            <person name="Kashfia A."/>
            <person name="Keebler J."/>
            <person name="Kisamo H."/>
            <person name="Kovar C.L."/>
            <person name="Lago L.A."/>
            <person name="Lai C.-Y."/>
            <person name="Laidlaw J."/>
            <person name="Lara F."/>
            <person name="Le T.-K."/>
            <person name="Lee S.L."/>
            <person name="Legall F.H."/>
            <person name="Lemon S.J."/>
            <person name="Lewis L.R."/>
            <person name="Li B."/>
            <person name="Liu Y."/>
            <person name="Liu Y.-S."/>
            <person name="Lopez J."/>
            <person name="Lozado R.J."/>
            <person name="Lu J."/>
            <person name="Madu R.C."/>
            <person name="Maheshwari M."/>
            <person name="Maheshwari R."/>
            <person name="Malloy K."/>
            <person name="Martinez E."/>
            <person name="Mathew T."/>
            <person name="Mercado I.C."/>
            <person name="Mercado C."/>
            <person name="Meyer B."/>
            <person name="Montgomery K."/>
            <person name="Morgan M.B."/>
            <person name="Munidasa M."/>
            <person name="Nazareth L.V."/>
            <person name="Nelson J."/>
            <person name="Ng B.M."/>
            <person name="Nguyen N.B."/>
            <person name="Nguyen P.Q."/>
            <person name="Nguyen T."/>
            <person name="Obregon M."/>
            <person name="Okwuonu G.O."/>
            <person name="Onwere C.G."/>
            <person name="Orozco G."/>
            <person name="Parra A."/>
            <person name="Patel S."/>
            <person name="Patil S."/>
            <person name="Perez A."/>
            <person name="Perez Y."/>
            <person name="Pham C."/>
            <person name="Primus E.L."/>
            <person name="Pu L.-L."/>
            <person name="Puazo M."/>
            <person name="Qin X."/>
            <person name="Quiroz J.B."/>
            <person name="Reese J."/>
            <person name="Richards S."/>
            <person name="Rives C.M."/>
            <person name="Robberts R."/>
            <person name="Ruiz S.J."/>
            <person name="Ruiz M.J."/>
            <person name="Santibanez J."/>
            <person name="Schneider B.W."/>
            <person name="Sisson I."/>
            <person name="Smith M."/>
            <person name="Sodergren E."/>
            <person name="Song X.-Z."/>
            <person name="Song B.B."/>
            <person name="Summersgill H."/>
            <person name="Thelus R."/>
            <person name="Thornton R.D."/>
            <person name="Trejos Z.Y."/>
            <person name="Usmani K."/>
            <person name="Vattathil S."/>
            <person name="Villasana D."/>
            <person name="Walker D.L."/>
            <person name="Wang S."/>
            <person name="Wang K."/>
            <person name="White C.S."/>
            <person name="Williams A.C."/>
            <person name="Williamson J."/>
            <person name="Wilson K."/>
            <person name="Woghiren I.O."/>
            <person name="Woodworth J.R."/>
            <person name="Worley K.C."/>
            <person name="Wright R.A."/>
            <person name="Wu W."/>
            <person name="Young L."/>
            <person name="Zhang L."/>
            <person name="Zhang J."/>
            <person name="Zhu Y."/>
            <person name="Muzny D.M."/>
            <person name="Weinstock G."/>
            <person name="Gibbs R.A."/>
        </authorList>
    </citation>
    <scope>NUCLEOTIDE SEQUENCE [LARGE SCALE GENOMIC DNA]</scope>
    <source>
        <strain evidence="3">LSR1</strain>
    </source>
</reference>
<name>C4WXS3_ACYPI</name>